<dbReference type="InterPro" id="IPR036249">
    <property type="entry name" value="Thioredoxin-like_sf"/>
</dbReference>
<keyword evidence="3" id="KW-0378">Hydrolase</keyword>
<proteinExistence type="inferred from homology"/>
<feature type="domain" description="Thioredoxin" evidence="4">
    <location>
        <begin position="135"/>
        <end position="340"/>
    </location>
</feature>
<dbReference type="Gene3D" id="1.25.10.10">
    <property type="entry name" value="Leucine-rich Repeat Variant"/>
    <property type="match status" value="1"/>
</dbReference>
<sequence length="577" mass="62884">MDVHLLVYDLSQGLARQMSMGLLGFQLDAIYHTSIELQGREYVYDGGIISIVPGSSHLGQPMEKLHLGKTNLPMDVIGDYLESIRSIFTIEAYDLFRHNCNNFTDAFSNFLLGKGIPSHIAQMPQAVLDSPFGRMLMPQLTQGVNASRQNGSILGLQQSSQPIAPVKAGSSVKNVTSQSELSALLDQAKTSCAVVYFTSATCAPCKMLYPLYDQLAEEFAGKATLIKIDIAQPQASLVASQYSISATPTFVTFLKGEQENRWSGADQAALRGNVQLLVQMAHPSHPHEKLRLPTFANPNSKPVLFGKVPPMQKLMAKMGAEISSRPEVEQLRRFIEDRTKGEALDAVLPNMGHMASFLQESVTKLPIDTLFTIVDLLRCALLDPRVSGYFAEETSHRTVVSIVNTVNGQSECPYALRLVTLQMACNFFSTPLFPGEILRNEHLRAPITRLVSTSFLDDGHSNTRVAASSLLFNIALTDRKSRLGEAKPSLPDEDLIELAASVVEAIAQEETSAEALQGMLSALGHLVYFTNLQGELADLLRALDAEGTVLAKKKAFPKEALVAEVGSELLGKGLRAP</sequence>
<dbReference type="PANTHER" id="PTHR12378:SF7">
    <property type="entry name" value="DESUMOYLATING ISOPEPTIDASE 1"/>
    <property type="match status" value="1"/>
</dbReference>
<evidence type="ECO:0000256" key="3">
    <source>
        <dbReference type="ARBA" id="ARBA00022801"/>
    </source>
</evidence>
<keyword evidence="2" id="KW-0645">Protease</keyword>
<dbReference type="EMBL" id="JOKZ01000105">
    <property type="protein sequence ID" value="KKP03582.1"/>
    <property type="molecule type" value="Genomic_DNA"/>
</dbReference>
<comment type="caution">
    <text evidence="7">The sequence shown here is derived from an EMBL/GenBank/DDBJ whole genome shotgun (WGS) entry which is preliminary data.</text>
</comment>
<evidence type="ECO:0000259" key="6">
    <source>
        <dbReference type="PROSITE" id="PS51858"/>
    </source>
</evidence>
<dbReference type="Pfam" id="PF08324">
    <property type="entry name" value="PUL"/>
    <property type="match status" value="1"/>
</dbReference>
<feature type="domain" description="PUL" evidence="5">
    <location>
        <begin position="295"/>
        <end position="572"/>
    </location>
</feature>
<dbReference type="InterPro" id="IPR013535">
    <property type="entry name" value="PUL_dom"/>
</dbReference>
<evidence type="ECO:0000313" key="8">
    <source>
        <dbReference type="Proteomes" id="UP000034112"/>
    </source>
</evidence>
<evidence type="ECO:0008006" key="9">
    <source>
        <dbReference type="Google" id="ProtNLM"/>
    </source>
</evidence>
<accession>A0A0F9ZTR9</accession>
<gene>
    <name evidence="7" type="ORF">THAR02_04325</name>
</gene>
<comment type="similarity">
    <text evidence="1">Belongs to the DeSI family.</text>
</comment>
<name>A0A0F9ZTR9_TRIHA</name>
<evidence type="ECO:0000256" key="2">
    <source>
        <dbReference type="ARBA" id="ARBA00022670"/>
    </source>
</evidence>
<dbReference type="SMART" id="SM01179">
    <property type="entry name" value="DUF862"/>
    <property type="match status" value="1"/>
</dbReference>
<evidence type="ECO:0000259" key="4">
    <source>
        <dbReference type="PROSITE" id="PS51352"/>
    </source>
</evidence>
<dbReference type="PANTHER" id="PTHR12378">
    <property type="entry name" value="DESUMOYLATING ISOPEPTIDASE"/>
    <property type="match status" value="1"/>
</dbReference>
<dbReference type="Pfam" id="PF05903">
    <property type="entry name" value="Peptidase_C97"/>
    <property type="match status" value="1"/>
</dbReference>
<dbReference type="OMA" id="VTLQMAC"/>
<dbReference type="Gene3D" id="3.90.1720.30">
    <property type="entry name" value="PPPDE domains"/>
    <property type="match status" value="1"/>
</dbReference>
<evidence type="ECO:0000313" key="7">
    <source>
        <dbReference type="EMBL" id="KKP03582.1"/>
    </source>
</evidence>
<dbReference type="PROSITE" id="PS51396">
    <property type="entry name" value="PUL"/>
    <property type="match status" value="1"/>
</dbReference>
<feature type="domain" description="PPPDE" evidence="6">
    <location>
        <begin position="1"/>
        <end position="141"/>
    </location>
</feature>
<dbReference type="PROSITE" id="PS51858">
    <property type="entry name" value="PPPDE"/>
    <property type="match status" value="1"/>
</dbReference>
<reference evidence="8" key="1">
    <citation type="journal article" date="2015" name="Genome Announc.">
        <title>Draft whole-genome sequence of the biocontrol agent Trichoderma harzianum T6776.</title>
        <authorList>
            <person name="Baroncelli R."/>
            <person name="Piaggeschi G."/>
            <person name="Fiorini L."/>
            <person name="Bertolini E."/>
            <person name="Zapparata A."/>
            <person name="Pe M.E."/>
            <person name="Sarrocco S."/>
            <person name="Vannacci G."/>
        </authorList>
    </citation>
    <scope>NUCLEOTIDE SEQUENCE [LARGE SCALE GENOMIC DNA]</scope>
    <source>
        <strain evidence="8">T6776</strain>
    </source>
</reference>
<evidence type="ECO:0000256" key="1">
    <source>
        <dbReference type="ARBA" id="ARBA00008140"/>
    </source>
</evidence>
<dbReference type="Pfam" id="PF00085">
    <property type="entry name" value="Thioredoxin"/>
    <property type="match status" value="1"/>
</dbReference>
<dbReference type="PROSITE" id="PS51352">
    <property type="entry name" value="THIOREDOXIN_2"/>
    <property type="match status" value="1"/>
</dbReference>
<evidence type="ECO:0000259" key="5">
    <source>
        <dbReference type="PROSITE" id="PS51396"/>
    </source>
</evidence>
<dbReference type="PROSITE" id="PS00194">
    <property type="entry name" value="THIOREDOXIN_1"/>
    <property type="match status" value="1"/>
</dbReference>
<dbReference type="GO" id="GO:0008233">
    <property type="term" value="F:peptidase activity"/>
    <property type="evidence" value="ECO:0007669"/>
    <property type="project" value="UniProtKB-KW"/>
</dbReference>
<dbReference type="InterPro" id="IPR017937">
    <property type="entry name" value="Thioredoxin_CS"/>
</dbReference>
<dbReference type="CDD" id="cd02947">
    <property type="entry name" value="TRX_family"/>
    <property type="match status" value="1"/>
</dbReference>
<dbReference type="InterPro" id="IPR011989">
    <property type="entry name" value="ARM-like"/>
</dbReference>
<dbReference type="SUPFAM" id="SSF52833">
    <property type="entry name" value="Thioredoxin-like"/>
    <property type="match status" value="1"/>
</dbReference>
<dbReference type="InterPro" id="IPR042266">
    <property type="entry name" value="PPPDE_sf"/>
</dbReference>
<dbReference type="OrthoDB" id="21221at2759"/>
<dbReference type="Proteomes" id="UP000034112">
    <property type="component" value="Unassembled WGS sequence"/>
</dbReference>
<dbReference type="InterPro" id="IPR013766">
    <property type="entry name" value="Thioredoxin_domain"/>
</dbReference>
<dbReference type="Gene3D" id="3.40.30.10">
    <property type="entry name" value="Glutaredoxin"/>
    <property type="match status" value="1"/>
</dbReference>
<dbReference type="GO" id="GO:0070646">
    <property type="term" value="P:protein modification by small protein removal"/>
    <property type="evidence" value="ECO:0007669"/>
    <property type="project" value="TreeGrafter"/>
</dbReference>
<dbReference type="InterPro" id="IPR008580">
    <property type="entry name" value="PPPDE_dom"/>
</dbReference>
<dbReference type="GO" id="GO:0006508">
    <property type="term" value="P:proteolysis"/>
    <property type="evidence" value="ECO:0007669"/>
    <property type="project" value="UniProtKB-KW"/>
</dbReference>
<organism evidence="7 8">
    <name type="scientific">Trichoderma harzianum</name>
    <name type="common">Hypocrea lixii</name>
    <dbReference type="NCBI Taxonomy" id="5544"/>
    <lineage>
        <taxon>Eukaryota</taxon>
        <taxon>Fungi</taxon>
        <taxon>Dikarya</taxon>
        <taxon>Ascomycota</taxon>
        <taxon>Pezizomycotina</taxon>
        <taxon>Sordariomycetes</taxon>
        <taxon>Hypocreomycetidae</taxon>
        <taxon>Hypocreales</taxon>
        <taxon>Hypocreaceae</taxon>
        <taxon>Trichoderma</taxon>
    </lineage>
</organism>
<protein>
    <recommendedName>
        <fullName evidence="9">PUL domain-containing protein</fullName>
    </recommendedName>
</protein>
<dbReference type="AlphaFoldDB" id="A0A0F9ZTR9"/>